<dbReference type="Proteomes" id="UP000299102">
    <property type="component" value="Unassembled WGS sequence"/>
</dbReference>
<dbReference type="EMBL" id="BGZK01000363">
    <property type="protein sequence ID" value="GBP39317.1"/>
    <property type="molecule type" value="Genomic_DNA"/>
</dbReference>
<evidence type="ECO:0000256" key="1">
    <source>
        <dbReference type="SAM" id="MobiDB-lite"/>
    </source>
</evidence>
<name>A0A4C1VLW6_EUMVA</name>
<comment type="caution">
    <text evidence="2">The sequence shown here is derived from an EMBL/GenBank/DDBJ whole genome shotgun (WGS) entry which is preliminary data.</text>
</comment>
<reference evidence="2 3" key="1">
    <citation type="journal article" date="2019" name="Commun. Biol.">
        <title>The bagworm genome reveals a unique fibroin gene that provides high tensile strength.</title>
        <authorList>
            <person name="Kono N."/>
            <person name="Nakamura H."/>
            <person name="Ohtoshi R."/>
            <person name="Tomita M."/>
            <person name="Numata K."/>
            <person name="Arakawa K."/>
        </authorList>
    </citation>
    <scope>NUCLEOTIDE SEQUENCE [LARGE SCALE GENOMIC DNA]</scope>
</reference>
<proteinExistence type="predicted"/>
<accession>A0A4C1VLW6</accession>
<evidence type="ECO:0000313" key="2">
    <source>
        <dbReference type="EMBL" id="GBP39317.1"/>
    </source>
</evidence>
<gene>
    <name evidence="2" type="ORF">EVAR_20545_1</name>
</gene>
<dbReference type="AlphaFoldDB" id="A0A4C1VLW6"/>
<evidence type="ECO:0000313" key="3">
    <source>
        <dbReference type="Proteomes" id="UP000299102"/>
    </source>
</evidence>
<protein>
    <submittedName>
        <fullName evidence="2">Uncharacterized protein</fullName>
    </submittedName>
</protein>
<keyword evidence="3" id="KW-1185">Reference proteome</keyword>
<feature type="region of interest" description="Disordered" evidence="1">
    <location>
        <begin position="78"/>
        <end position="119"/>
    </location>
</feature>
<organism evidence="2 3">
    <name type="scientific">Eumeta variegata</name>
    <name type="common">Bagworm moth</name>
    <name type="synonym">Eumeta japonica</name>
    <dbReference type="NCBI Taxonomy" id="151549"/>
    <lineage>
        <taxon>Eukaryota</taxon>
        <taxon>Metazoa</taxon>
        <taxon>Ecdysozoa</taxon>
        <taxon>Arthropoda</taxon>
        <taxon>Hexapoda</taxon>
        <taxon>Insecta</taxon>
        <taxon>Pterygota</taxon>
        <taxon>Neoptera</taxon>
        <taxon>Endopterygota</taxon>
        <taxon>Lepidoptera</taxon>
        <taxon>Glossata</taxon>
        <taxon>Ditrysia</taxon>
        <taxon>Tineoidea</taxon>
        <taxon>Psychidae</taxon>
        <taxon>Oiketicinae</taxon>
        <taxon>Eumeta</taxon>
    </lineage>
</organism>
<sequence length="119" mass="13593">MINITHYGVSARAFGLQISYLSNRVQRVDVKDMELYGSLARMGTCTRTTRAEKLAARDSAAYVLIKYDVIASVASRVRRRRHEQAPHDQLSRRPHITPRFSTNSRRARKTTVLSEGDRC</sequence>